<accession>A0A5N6AIW0</accession>
<dbReference type="InterPro" id="IPR013783">
    <property type="entry name" value="Ig-like_fold"/>
</dbReference>
<dbReference type="SUPFAM" id="SSF49785">
    <property type="entry name" value="Galactose-binding domain-like"/>
    <property type="match status" value="1"/>
</dbReference>
<keyword evidence="4" id="KW-0119">Carbohydrate metabolism</keyword>
<evidence type="ECO:0000259" key="6">
    <source>
        <dbReference type="PROSITE" id="PS50853"/>
    </source>
</evidence>
<dbReference type="AlphaFoldDB" id="A0A5N6AIW0"/>
<dbReference type="OrthoDB" id="9802318at2"/>
<dbReference type="InterPro" id="IPR036514">
    <property type="entry name" value="SGNH_hydro_sf"/>
</dbReference>
<organism evidence="7 8">
    <name type="scientific">Streptomyces mimosae</name>
    <dbReference type="NCBI Taxonomy" id="2586635"/>
    <lineage>
        <taxon>Bacteria</taxon>
        <taxon>Bacillati</taxon>
        <taxon>Actinomycetota</taxon>
        <taxon>Actinomycetes</taxon>
        <taxon>Kitasatosporales</taxon>
        <taxon>Streptomycetaceae</taxon>
        <taxon>Streptomyces</taxon>
    </lineage>
</organism>
<dbReference type="InterPro" id="IPR013830">
    <property type="entry name" value="SGNH_hydro"/>
</dbReference>
<dbReference type="GO" id="GO:0016798">
    <property type="term" value="F:hydrolase activity, acting on glycosyl bonds"/>
    <property type="evidence" value="ECO:0007669"/>
    <property type="project" value="UniProtKB-KW"/>
</dbReference>
<dbReference type="GO" id="GO:0000272">
    <property type="term" value="P:polysaccharide catabolic process"/>
    <property type="evidence" value="ECO:0007669"/>
    <property type="project" value="UniProtKB-KW"/>
</dbReference>
<dbReference type="PANTHER" id="PTHR43695:SF1">
    <property type="entry name" value="RHAMNOGALACTURONAN ACETYLESTERASE"/>
    <property type="match status" value="1"/>
</dbReference>
<evidence type="ECO:0000256" key="5">
    <source>
        <dbReference type="SAM" id="MobiDB-lite"/>
    </source>
</evidence>
<dbReference type="CDD" id="cd01821">
    <property type="entry name" value="Rhamnogalacturan_acetylesterase_like"/>
    <property type="match status" value="1"/>
</dbReference>
<dbReference type="InterPro" id="IPR037459">
    <property type="entry name" value="RhgT-like"/>
</dbReference>
<keyword evidence="3" id="KW-0326">Glycosidase</keyword>
<evidence type="ECO:0000256" key="3">
    <source>
        <dbReference type="ARBA" id="ARBA00023295"/>
    </source>
</evidence>
<dbReference type="Pfam" id="PF13472">
    <property type="entry name" value="Lipase_GDSL_2"/>
    <property type="match status" value="1"/>
</dbReference>
<name>A0A5N6AIW0_9ACTN</name>
<comment type="caution">
    <text evidence="7">The sequence shown here is derived from an EMBL/GenBank/DDBJ whole genome shotgun (WGS) entry which is preliminary data.</text>
</comment>
<dbReference type="Proteomes" id="UP000314251">
    <property type="component" value="Unassembled WGS sequence"/>
</dbReference>
<evidence type="ECO:0000256" key="2">
    <source>
        <dbReference type="ARBA" id="ARBA00022801"/>
    </source>
</evidence>
<dbReference type="EMBL" id="VDLY02000004">
    <property type="protein sequence ID" value="KAB8167689.1"/>
    <property type="molecule type" value="Genomic_DNA"/>
</dbReference>
<dbReference type="SMART" id="SM00060">
    <property type="entry name" value="FN3"/>
    <property type="match status" value="1"/>
</dbReference>
<comment type="similarity">
    <text evidence="1">Belongs to the 'GDSL' lipolytic enzyme family.</text>
</comment>
<dbReference type="InterPro" id="IPR036116">
    <property type="entry name" value="FN3_sf"/>
</dbReference>
<feature type="region of interest" description="Disordered" evidence="5">
    <location>
        <begin position="292"/>
        <end position="312"/>
    </location>
</feature>
<dbReference type="Gene3D" id="3.40.50.1110">
    <property type="entry name" value="SGNH hydrolase"/>
    <property type="match status" value="1"/>
</dbReference>
<dbReference type="Pfam" id="PF21254">
    <property type="entry name" value="AGA-YXIM_GBD"/>
    <property type="match status" value="1"/>
</dbReference>
<dbReference type="SUPFAM" id="SSF52266">
    <property type="entry name" value="SGNH hydrolase"/>
    <property type="match status" value="1"/>
</dbReference>
<sequence>MSDATAARPRQLPGERRAPRPFRALALPALATLALAALLGLALPGTALADERAPGEHVADQPTADQPTVFIASDSTAQSYGADFAPQAGWGQLLDRYLAEPVTVANHAIGGRSSRTFVAEGRLDAILEQIEPGDYLLVQFGHNDATISRPDRYTSPADFKEYLRDDYIAGALARGATPVVVTPVSRRVFDPASGELGVSFPEYAQAAREVAAEEGVPLLDLGRASHEYLSGVGPLESTAVFLHVPPGVYPNRPGGTIDETHFQTYGADRMARLVAVEIAGLGLPLSDAVVGTEPTGPRPARPDRPHAAQVGHDGARLSWEPVDNATLYRVEARPADERGAAWTVVAVSPIPLADVTGLAEATRYELRLIAVNDRGLSAGSRPLTLTTAAADLRLDFGPAGSPVAEGYLGVSPETGYPGEHGVGFAEGAAPAGAADRGPATDALSRDFVLGAGGEYRLAVDVPNGTYAVSATVGDAAGPSRTGFALEESDRGQVIGHPGAMTRQTFTQVTVSDGRLDLRLYGETGHLNALELSRVS</sequence>
<dbReference type="CDD" id="cd00063">
    <property type="entry name" value="FN3"/>
    <property type="match status" value="1"/>
</dbReference>
<keyword evidence="8" id="KW-1185">Reference proteome</keyword>
<dbReference type="InterPro" id="IPR008979">
    <property type="entry name" value="Galactose-bd-like_sf"/>
</dbReference>
<dbReference type="InterPro" id="IPR003961">
    <property type="entry name" value="FN3_dom"/>
</dbReference>
<dbReference type="Pfam" id="PF00041">
    <property type="entry name" value="fn3"/>
    <property type="match status" value="1"/>
</dbReference>
<evidence type="ECO:0000313" key="7">
    <source>
        <dbReference type="EMBL" id="KAB8167689.1"/>
    </source>
</evidence>
<feature type="domain" description="Fibronectin type-III" evidence="6">
    <location>
        <begin position="301"/>
        <end position="390"/>
    </location>
</feature>
<keyword evidence="2" id="KW-0378">Hydrolase</keyword>
<evidence type="ECO:0000256" key="1">
    <source>
        <dbReference type="ARBA" id="ARBA00008668"/>
    </source>
</evidence>
<evidence type="ECO:0000256" key="4">
    <source>
        <dbReference type="ARBA" id="ARBA00023326"/>
    </source>
</evidence>
<dbReference type="RefSeq" id="WP_139666705.1">
    <property type="nucleotide sequence ID" value="NZ_VDLY02000004.1"/>
</dbReference>
<dbReference type="Gene3D" id="2.60.120.430">
    <property type="entry name" value="Galactose-binding lectin"/>
    <property type="match status" value="1"/>
</dbReference>
<dbReference type="Gene3D" id="2.60.40.10">
    <property type="entry name" value="Immunoglobulins"/>
    <property type="match status" value="1"/>
</dbReference>
<dbReference type="InterPro" id="IPR049033">
    <property type="entry name" value="AGA-YXIM_GBD"/>
</dbReference>
<keyword evidence="4" id="KW-0624">Polysaccharide degradation</keyword>
<evidence type="ECO:0000313" key="8">
    <source>
        <dbReference type="Proteomes" id="UP000314251"/>
    </source>
</evidence>
<reference evidence="7" key="1">
    <citation type="submission" date="2019-10" db="EMBL/GenBank/DDBJ databases">
        <title>Nonomuraea sp. nov., isolated from Phyllanthus amarus.</title>
        <authorList>
            <person name="Klykleung N."/>
            <person name="Tanasupawat S."/>
        </authorList>
    </citation>
    <scope>NUCLEOTIDE SEQUENCE [LARGE SCALE GENOMIC DNA]</scope>
    <source>
        <strain evidence="7">3MP-10</strain>
    </source>
</reference>
<dbReference type="PANTHER" id="PTHR43695">
    <property type="entry name" value="PUTATIVE (AFU_ORTHOLOGUE AFUA_2G17250)-RELATED"/>
    <property type="match status" value="1"/>
</dbReference>
<gene>
    <name evidence="7" type="ORF">FH607_006665</name>
</gene>
<dbReference type="SUPFAM" id="SSF49265">
    <property type="entry name" value="Fibronectin type III"/>
    <property type="match status" value="1"/>
</dbReference>
<dbReference type="PROSITE" id="PS50853">
    <property type="entry name" value="FN3"/>
    <property type="match status" value="1"/>
</dbReference>
<protein>
    <recommendedName>
        <fullName evidence="6">Fibronectin type-III domain-containing protein</fullName>
    </recommendedName>
</protein>
<proteinExistence type="inferred from homology"/>